<feature type="domain" description="NB-ARC" evidence="6">
    <location>
        <begin position="184"/>
        <end position="350"/>
    </location>
</feature>
<dbReference type="Pfam" id="PF00931">
    <property type="entry name" value="NB-ARC"/>
    <property type="match status" value="1"/>
</dbReference>
<dbReference type="Gene3D" id="3.80.10.10">
    <property type="entry name" value="Ribonuclease Inhibitor"/>
    <property type="match status" value="2"/>
</dbReference>
<keyword evidence="1" id="KW-0433">Leucine-rich repeat</keyword>
<dbReference type="InterPro" id="IPR032675">
    <property type="entry name" value="LRR_dom_sf"/>
</dbReference>
<keyword evidence="2" id="KW-0677">Repeat</keyword>
<dbReference type="PANTHER" id="PTHR36766:SF51">
    <property type="entry name" value="DISEASE RESISTANCE RPP13-LIKE PROTEIN 1"/>
    <property type="match status" value="1"/>
</dbReference>
<evidence type="ECO:0000256" key="2">
    <source>
        <dbReference type="ARBA" id="ARBA00022737"/>
    </source>
</evidence>
<dbReference type="Proteomes" id="UP000827721">
    <property type="component" value="Unassembled WGS sequence"/>
</dbReference>
<dbReference type="SUPFAM" id="SSF52047">
    <property type="entry name" value="RNI-like"/>
    <property type="match status" value="1"/>
</dbReference>
<dbReference type="Gene3D" id="1.10.10.10">
    <property type="entry name" value="Winged helix-like DNA-binding domain superfamily/Winged helix DNA-binding domain"/>
    <property type="match status" value="1"/>
</dbReference>
<dbReference type="InterPro" id="IPR027417">
    <property type="entry name" value="P-loop_NTPase"/>
</dbReference>
<gene>
    <name evidence="9" type="ORF">JRO89_XS15G0184200</name>
</gene>
<dbReference type="InterPro" id="IPR042197">
    <property type="entry name" value="Apaf_helical"/>
</dbReference>
<dbReference type="Gene3D" id="1.20.5.4130">
    <property type="match status" value="1"/>
</dbReference>
<organism evidence="9 10">
    <name type="scientific">Xanthoceras sorbifolium</name>
    <dbReference type="NCBI Taxonomy" id="99658"/>
    <lineage>
        <taxon>Eukaryota</taxon>
        <taxon>Viridiplantae</taxon>
        <taxon>Streptophyta</taxon>
        <taxon>Embryophyta</taxon>
        <taxon>Tracheophyta</taxon>
        <taxon>Spermatophyta</taxon>
        <taxon>Magnoliopsida</taxon>
        <taxon>eudicotyledons</taxon>
        <taxon>Gunneridae</taxon>
        <taxon>Pentapetalae</taxon>
        <taxon>rosids</taxon>
        <taxon>malvids</taxon>
        <taxon>Sapindales</taxon>
        <taxon>Sapindaceae</taxon>
        <taxon>Xanthoceroideae</taxon>
        <taxon>Xanthoceras</taxon>
    </lineage>
</organism>
<sequence>MAEFVVSPVLSVLFAKLLSPELHNFATREGVLSKLKKWEKTLKMIDALLIDAEEKNLTNGAVKMWLDELLDLAYDAEDILDEYATEALRRKLKMEEHQGSTSRARKLIPACCFGFTPSSLWSDFSMRSKIDDVTSRLDDLCKQRTELGLVEIAGRRSNTSQQRLPTTCLPIEPVVYGRDEDRAKILEMVLRHDEPSGVNFGVIPIVGMGGIGKTTLAQQVYNDKKVEDFNPKAWVCVSDDFDVLRISKAILELITFSSCDVKEYGAVQNRLKDALNGKKFLIILDDVWSRSYESWESLKAPFMVGAPGSKIIVTTRSTEVALTMRPHERYDLKLLSDDDCWSMFAKHAFNIRGNSAHWNLDMIRETVVQKCKGLPLAAKTLGGLLYYKETEDEWMDILNSKVWDLKANILPVLRLSYYHLPSHLKRCFAYCAILPKDYEFEVKEIGSNGAYSIKEMPMGIGKWENLRTLSNFIVGIDSKSSLKDLKHLKFLRGELHISRLENVIDFEDMDVILSDKIDIKVLLLEWGYLFDYSQDEVPEKVLLMLRPHRNLEELTITCYEGSKFPSWVGDRSFSKMTVLKLEDCKKCTSLPSLGVLGSLKSLTIKGMMGIKSIGSEFYGEHCSNPFQSLVTLSFETLEEWEVWDPVIENESFPKLQELSIVNCPKLSKRLPNNLSSLKKLVIYRCQLVVSLSNMPRLCELNIDGCKKIVCSGLSYYESLESMSLSNTSEFGDWPRQEFRKVQSLTIEGCEELIEQWQNEIFLEKPLQGLHSLTSLRELNFKHCNTLTTLLEGIKQKNAHVEELRIESACGMMIMRILVLLHRHLPVALKHLKIDRCSELTALLPKGQLPETLETLYIDYCEKLESIVEKFHNNKALYEISIFGCRKLKSLPEGLETLSSLRSMQIINCGGFASFPNGGFPDSNLRVRLCGTDKLQALPSAIQSLSSLVLIDCPNMSLSVEGLPTNLVSLSIHGLHQYKPLTEWGLHNLISLRELDISGEPDGESFQGEDMRITLPVTLTKLEIKDTMLMLLDLSNPDLFNSVDA</sequence>
<evidence type="ECO:0000313" key="9">
    <source>
        <dbReference type="EMBL" id="KAH7544552.1"/>
    </source>
</evidence>
<dbReference type="EMBL" id="JAFEMO010000015">
    <property type="protein sequence ID" value="KAH7544552.1"/>
    <property type="molecule type" value="Genomic_DNA"/>
</dbReference>
<dbReference type="PRINTS" id="PR00364">
    <property type="entry name" value="DISEASERSIST"/>
</dbReference>
<evidence type="ECO:0000259" key="6">
    <source>
        <dbReference type="Pfam" id="PF00931"/>
    </source>
</evidence>
<dbReference type="PANTHER" id="PTHR36766">
    <property type="entry name" value="PLANT BROAD-SPECTRUM MILDEW RESISTANCE PROTEIN RPW8"/>
    <property type="match status" value="1"/>
</dbReference>
<protein>
    <recommendedName>
        <fullName evidence="11">Disease resistance RPP13-like protein 1</fullName>
    </recommendedName>
</protein>
<keyword evidence="3" id="KW-0547">Nucleotide-binding</keyword>
<dbReference type="InterPro" id="IPR056789">
    <property type="entry name" value="LRR_R13L1-DRL21"/>
</dbReference>
<evidence type="ECO:0000313" key="10">
    <source>
        <dbReference type="Proteomes" id="UP000827721"/>
    </source>
</evidence>
<evidence type="ECO:0000259" key="8">
    <source>
        <dbReference type="Pfam" id="PF25019"/>
    </source>
</evidence>
<comment type="caution">
    <text evidence="9">The sequence shown here is derived from an EMBL/GenBank/DDBJ whole genome shotgun (WGS) entry which is preliminary data.</text>
</comment>
<dbReference type="Pfam" id="PF25019">
    <property type="entry name" value="LRR_R13L1-DRL21"/>
    <property type="match status" value="1"/>
</dbReference>
<dbReference type="InterPro" id="IPR041118">
    <property type="entry name" value="Rx_N"/>
</dbReference>
<name>A0ABQ8H2W8_9ROSI</name>
<feature type="domain" description="R13L1/DRL21-like LRR repeat region" evidence="8">
    <location>
        <begin position="482"/>
        <end position="607"/>
    </location>
</feature>
<dbReference type="SUPFAM" id="SSF52058">
    <property type="entry name" value="L domain-like"/>
    <property type="match status" value="1"/>
</dbReference>
<evidence type="ECO:0000256" key="5">
    <source>
        <dbReference type="ARBA" id="ARBA00022840"/>
    </source>
</evidence>
<evidence type="ECO:0000256" key="1">
    <source>
        <dbReference type="ARBA" id="ARBA00022614"/>
    </source>
</evidence>
<evidence type="ECO:0000256" key="4">
    <source>
        <dbReference type="ARBA" id="ARBA00022821"/>
    </source>
</evidence>
<reference evidence="9 10" key="1">
    <citation type="submission" date="2021-02" db="EMBL/GenBank/DDBJ databases">
        <title>Plant Genome Project.</title>
        <authorList>
            <person name="Zhang R.-G."/>
        </authorList>
    </citation>
    <scope>NUCLEOTIDE SEQUENCE [LARGE SCALE GENOMIC DNA]</scope>
    <source>
        <tissue evidence="9">Leaves</tissue>
    </source>
</reference>
<dbReference type="SUPFAM" id="SSF52540">
    <property type="entry name" value="P-loop containing nucleoside triphosphate hydrolases"/>
    <property type="match status" value="1"/>
</dbReference>
<evidence type="ECO:0000256" key="3">
    <source>
        <dbReference type="ARBA" id="ARBA00022741"/>
    </source>
</evidence>
<keyword evidence="10" id="KW-1185">Reference proteome</keyword>
<evidence type="ECO:0000259" key="7">
    <source>
        <dbReference type="Pfam" id="PF18052"/>
    </source>
</evidence>
<feature type="domain" description="Disease resistance N-terminal" evidence="7">
    <location>
        <begin position="5"/>
        <end position="97"/>
    </location>
</feature>
<proteinExistence type="predicted"/>
<dbReference type="Gene3D" id="3.40.50.300">
    <property type="entry name" value="P-loop containing nucleotide triphosphate hydrolases"/>
    <property type="match status" value="1"/>
</dbReference>
<dbReference type="InterPro" id="IPR002182">
    <property type="entry name" value="NB-ARC"/>
</dbReference>
<dbReference type="Pfam" id="PF18052">
    <property type="entry name" value="Rx_N"/>
    <property type="match status" value="1"/>
</dbReference>
<keyword evidence="5" id="KW-0067">ATP-binding</keyword>
<keyword evidence="4" id="KW-0611">Plant defense</keyword>
<accession>A0ABQ8H2W8</accession>
<evidence type="ECO:0008006" key="11">
    <source>
        <dbReference type="Google" id="ProtNLM"/>
    </source>
</evidence>
<dbReference type="Gene3D" id="1.10.8.430">
    <property type="entry name" value="Helical domain of apoptotic protease-activating factors"/>
    <property type="match status" value="1"/>
</dbReference>
<dbReference type="InterPro" id="IPR036388">
    <property type="entry name" value="WH-like_DNA-bd_sf"/>
</dbReference>